<evidence type="ECO:0000256" key="5">
    <source>
        <dbReference type="ARBA" id="ARBA00012827"/>
    </source>
</evidence>
<reference evidence="13 14" key="1">
    <citation type="journal article" date="2014" name="PLoS ONE">
        <title>Grimontia indica AK16(T), sp. nov., Isolated from a Seawater Sample Reports the Presence of Pathogenic Genes Similar to Vibrio Genus.</title>
        <authorList>
            <person name="Singh A."/>
            <person name="Vaidya B."/>
            <person name="Khatri I."/>
            <person name="Srinivas T.N."/>
            <person name="Subramanian S."/>
            <person name="Korpole S."/>
            <person name="Pinnaka A.K."/>
        </authorList>
    </citation>
    <scope>NUCLEOTIDE SEQUENCE [LARGE SCALE GENOMIC DNA]</scope>
    <source>
        <strain evidence="13 14">AK16</strain>
    </source>
</reference>
<dbReference type="InterPro" id="IPR017938">
    <property type="entry name" value="Riboflavin_synthase-like_b-brl"/>
</dbReference>
<dbReference type="InterPro" id="IPR026017">
    <property type="entry name" value="Lumazine-bd_dom"/>
</dbReference>
<dbReference type="RefSeq" id="WP_002536995.1">
    <property type="nucleotide sequence ID" value="NZ_ANFM02000010.1"/>
</dbReference>
<accession>R1IJ72</accession>
<feature type="domain" description="Lumazine-binding" evidence="12">
    <location>
        <begin position="1"/>
        <end position="97"/>
    </location>
</feature>
<feature type="domain" description="Lumazine-binding" evidence="12">
    <location>
        <begin position="98"/>
        <end position="194"/>
    </location>
</feature>
<sequence length="220" mass="23422">MFTGIIEAVGHIQKITPKGGDISLTVECGKLDLADVKLGDSIATNGVCLTVVELTGKGYVADLSGETLNRTAFATYKAGQKVNLEKAMLPTTRFGGHMVSGHVDSVATVVSRTQTGRAIEFWLEAPAELAKYLAEKGSVTIDGISLTINAVDGNRFKLTIVPHTALETTIEDFTVGYQVNIEVDVIARYLERLMMGDRAAQQSGAGGLTMAKLAQSGFLR</sequence>
<name>R1IJ72_9GAMM</name>
<evidence type="ECO:0000256" key="7">
    <source>
        <dbReference type="ARBA" id="ARBA00022619"/>
    </source>
</evidence>
<evidence type="ECO:0000313" key="14">
    <source>
        <dbReference type="Proteomes" id="UP000011223"/>
    </source>
</evidence>
<dbReference type="eggNOG" id="COG0307">
    <property type="taxonomic scope" value="Bacteria"/>
</dbReference>
<keyword evidence="9" id="KW-0677">Repeat</keyword>
<evidence type="ECO:0000256" key="2">
    <source>
        <dbReference type="ARBA" id="ARBA00002803"/>
    </source>
</evidence>
<dbReference type="GO" id="GO:0004746">
    <property type="term" value="F:riboflavin synthase activity"/>
    <property type="evidence" value="ECO:0007669"/>
    <property type="project" value="UniProtKB-UniRule"/>
</dbReference>
<comment type="function">
    <text evidence="2">Catalyzes the dismutation of two molecules of 6,7-dimethyl-8-ribityllumazine, resulting in the formation of riboflavin and 5-amino-6-(D-ribitylamino)uracil.</text>
</comment>
<evidence type="ECO:0000256" key="3">
    <source>
        <dbReference type="ARBA" id="ARBA00004887"/>
    </source>
</evidence>
<evidence type="ECO:0000256" key="9">
    <source>
        <dbReference type="ARBA" id="ARBA00022737"/>
    </source>
</evidence>
<evidence type="ECO:0000256" key="1">
    <source>
        <dbReference type="ARBA" id="ARBA00000968"/>
    </source>
</evidence>
<dbReference type="NCBIfam" id="NF006767">
    <property type="entry name" value="PRK09289.1"/>
    <property type="match status" value="1"/>
</dbReference>
<evidence type="ECO:0000256" key="8">
    <source>
        <dbReference type="ARBA" id="ARBA00022679"/>
    </source>
</evidence>
<dbReference type="FunFam" id="2.40.30.20:FF:000004">
    <property type="entry name" value="Riboflavin synthase, alpha subunit"/>
    <property type="match status" value="1"/>
</dbReference>
<dbReference type="PANTHER" id="PTHR21098:SF12">
    <property type="entry name" value="RIBOFLAVIN SYNTHASE"/>
    <property type="match status" value="1"/>
</dbReference>
<dbReference type="PIRSF" id="PIRSF000498">
    <property type="entry name" value="Riboflavin_syn_A"/>
    <property type="match status" value="1"/>
</dbReference>
<evidence type="ECO:0000256" key="10">
    <source>
        <dbReference type="NCBIfam" id="TIGR00187"/>
    </source>
</evidence>
<dbReference type="CDD" id="cd00402">
    <property type="entry name" value="Riboflavin_synthase_like"/>
    <property type="match status" value="1"/>
</dbReference>
<evidence type="ECO:0000256" key="6">
    <source>
        <dbReference type="ARBA" id="ARBA00013950"/>
    </source>
</evidence>
<dbReference type="Proteomes" id="UP000011223">
    <property type="component" value="Unassembled WGS sequence"/>
</dbReference>
<evidence type="ECO:0000259" key="12">
    <source>
        <dbReference type="PROSITE" id="PS51177"/>
    </source>
</evidence>
<dbReference type="Pfam" id="PF00677">
    <property type="entry name" value="Lum_binding"/>
    <property type="match status" value="2"/>
</dbReference>
<dbReference type="NCBIfam" id="NF009566">
    <property type="entry name" value="PRK13020.1"/>
    <property type="match status" value="1"/>
</dbReference>
<evidence type="ECO:0000256" key="4">
    <source>
        <dbReference type="ARBA" id="ARBA00011233"/>
    </source>
</evidence>
<dbReference type="NCBIfam" id="TIGR00187">
    <property type="entry name" value="ribE"/>
    <property type="match status" value="1"/>
</dbReference>
<organism evidence="13 14">
    <name type="scientific">Grimontia indica</name>
    <dbReference type="NCBI Taxonomy" id="1056512"/>
    <lineage>
        <taxon>Bacteria</taxon>
        <taxon>Pseudomonadati</taxon>
        <taxon>Pseudomonadota</taxon>
        <taxon>Gammaproteobacteria</taxon>
        <taxon>Vibrionales</taxon>
        <taxon>Vibrionaceae</taxon>
        <taxon>Grimontia</taxon>
    </lineage>
</organism>
<dbReference type="EMBL" id="ANFM02000010">
    <property type="protein sequence ID" value="EOD80786.1"/>
    <property type="molecule type" value="Genomic_DNA"/>
</dbReference>
<keyword evidence="8" id="KW-0808">Transferase</keyword>
<dbReference type="Gene3D" id="2.40.30.20">
    <property type="match status" value="2"/>
</dbReference>
<dbReference type="PROSITE" id="PS51177">
    <property type="entry name" value="LUMAZINE_BIND"/>
    <property type="match status" value="2"/>
</dbReference>
<feature type="repeat" description="Lumazine-binding" evidence="11">
    <location>
        <begin position="1"/>
        <end position="97"/>
    </location>
</feature>
<dbReference type="SUPFAM" id="SSF63380">
    <property type="entry name" value="Riboflavin synthase domain-like"/>
    <property type="match status" value="2"/>
</dbReference>
<dbReference type="AlphaFoldDB" id="R1IJ72"/>
<dbReference type="InterPro" id="IPR001783">
    <property type="entry name" value="Lumazine-bd"/>
</dbReference>
<protein>
    <recommendedName>
        <fullName evidence="6 10">Riboflavin synthase</fullName>
        <ecNumber evidence="5 10">2.5.1.9</ecNumber>
    </recommendedName>
</protein>
<keyword evidence="14" id="KW-1185">Reference proteome</keyword>
<evidence type="ECO:0000313" key="13">
    <source>
        <dbReference type="EMBL" id="EOD80786.1"/>
    </source>
</evidence>
<feature type="repeat" description="Lumazine-binding" evidence="11">
    <location>
        <begin position="98"/>
        <end position="194"/>
    </location>
</feature>
<comment type="subunit">
    <text evidence="4">Homotrimer.</text>
</comment>
<comment type="catalytic activity">
    <reaction evidence="1">
        <text>2 6,7-dimethyl-8-(1-D-ribityl)lumazine + H(+) = 5-amino-6-(D-ribitylamino)uracil + riboflavin</text>
        <dbReference type="Rhea" id="RHEA:20772"/>
        <dbReference type="ChEBI" id="CHEBI:15378"/>
        <dbReference type="ChEBI" id="CHEBI:15934"/>
        <dbReference type="ChEBI" id="CHEBI:57986"/>
        <dbReference type="ChEBI" id="CHEBI:58201"/>
        <dbReference type="EC" id="2.5.1.9"/>
    </reaction>
</comment>
<dbReference type="InterPro" id="IPR023366">
    <property type="entry name" value="ATP_synth_asu-like_sf"/>
</dbReference>
<keyword evidence="7" id="KW-0686">Riboflavin biosynthesis</keyword>
<comment type="caution">
    <text evidence="13">The sequence shown here is derived from an EMBL/GenBank/DDBJ whole genome shotgun (WGS) entry which is preliminary data.</text>
</comment>
<comment type="pathway">
    <text evidence="3">Cofactor biosynthesis; riboflavin biosynthesis; riboflavin from 2-hydroxy-3-oxobutyl phosphate and 5-amino-6-(D-ribitylamino)uracil: step 2/2.</text>
</comment>
<proteinExistence type="predicted"/>
<dbReference type="FunFam" id="2.40.30.20:FF:000003">
    <property type="entry name" value="Riboflavin synthase, alpha subunit"/>
    <property type="match status" value="1"/>
</dbReference>
<gene>
    <name evidence="13" type="ORF">D515_00203</name>
</gene>
<dbReference type="EC" id="2.5.1.9" evidence="5 10"/>
<dbReference type="PANTHER" id="PTHR21098">
    <property type="entry name" value="RIBOFLAVIN SYNTHASE ALPHA CHAIN"/>
    <property type="match status" value="1"/>
</dbReference>
<evidence type="ECO:0000256" key="11">
    <source>
        <dbReference type="PROSITE-ProRule" id="PRU00524"/>
    </source>
</evidence>
<dbReference type="GO" id="GO:0009231">
    <property type="term" value="P:riboflavin biosynthetic process"/>
    <property type="evidence" value="ECO:0007669"/>
    <property type="project" value="UniProtKB-KW"/>
</dbReference>